<evidence type="ECO:0000313" key="3">
    <source>
        <dbReference type="Proteomes" id="UP000509510"/>
    </source>
</evidence>
<feature type="compositionally biased region" description="Basic and acidic residues" evidence="1">
    <location>
        <begin position="1431"/>
        <end position="1442"/>
    </location>
</feature>
<feature type="compositionally biased region" description="Basic and acidic residues" evidence="1">
    <location>
        <begin position="1313"/>
        <end position="1339"/>
    </location>
</feature>
<feature type="region of interest" description="Disordered" evidence="1">
    <location>
        <begin position="1942"/>
        <end position="1973"/>
    </location>
</feature>
<gene>
    <name evidence="2" type="ORF">TRUGW13939_01735</name>
</gene>
<feature type="region of interest" description="Disordered" evidence="1">
    <location>
        <begin position="1544"/>
        <end position="1582"/>
    </location>
</feature>
<feature type="region of interest" description="Disordered" evidence="1">
    <location>
        <begin position="1612"/>
        <end position="1720"/>
    </location>
</feature>
<dbReference type="EMBL" id="CP055898">
    <property type="protein sequence ID" value="QKX54647.1"/>
    <property type="molecule type" value="Genomic_DNA"/>
</dbReference>
<feature type="compositionally biased region" description="Low complexity" evidence="1">
    <location>
        <begin position="447"/>
        <end position="458"/>
    </location>
</feature>
<feature type="region of interest" description="Disordered" evidence="1">
    <location>
        <begin position="1281"/>
        <end position="1529"/>
    </location>
</feature>
<feature type="compositionally biased region" description="Pro residues" evidence="1">
    <location>
        <begin position="1683"/>
        <end position="1696"/>
    </location>
</feature>
<feature type="compositionally biased region" description="Low complexity" evidence="1">
    <location>
        <begin position="1740"/>
        <end position="1755"/>
    </location>
</feature>
<feature type="compositionally biased region" description="Basic and acidic residues" evidence="1">
    <location>
        <begin position="1377"/>
        <end position="1392"/>
    </location>
</feature>
<feature type="compositionally biased region" description="Basic and acidic residues" evidence="1">
    <location>
        <begin position="127"/>
        <end position="141"/>
    </location>
</feature>
<feature type="compositionally biased region" description="Polar residues" evidence="1">
    <location>
        <begin position="1620"/>
        <end position="1638"/>
    </location>
</feature>
<evidence type="ECO:0000313" key="2">
    <source>
        <dbReference type="EMBL" id="QKX54647.1"/>
    </source>
</evidence>
<protein>
    <submittedName>
        <fullName evidence="2">Uncharacterized protein</fullName>
    </submittedName>
</protein>
<feature type="region of interest" description="Disordered" evidence="1">
    <location>
        <begin position="710"/>
        <end position="772"/>
    </location>
</feature>
<feature type="compositionally biased region" description="Polar residues" evidence="1">
    <location>
        <begin position="239"/>
        <end position="258"/>
    </location>
</feature>
<feature type="compositionally biased region" description="Low complexity" evidence="1">
    <location>
        <begin position="855"/>
        <end position="864"/>
    </location>
</feature>
<feature type="compositionally biased region" description="Basic and acidic residues" evidence="1">
    <location>
        <begin position="1767"/>
        <end position="1778"/>
    </location>
</feature>
<feature type="region of interest" description="Disordered" evidence="1">
    <location>
        <begin position="1842"/>
        <end position="1884"/>
    </location>
</feature>
<feature type="compositionally biased region" description="Polar residues" evidence="1">
    <location>
        <begin position="1866"/>
        <end position="1884"/>
    </location>
</feature>
<feature type="compositionally biased region" description="Polar residues" evidence="1">
    <location>
        <begin position="1897"/>
        <end position="1914"/>
    </location>
</feature>
<feature type="compositionally biased region" description="Acidic residues" evidence="1">
    <location>
        <begin position="524"/>
        <end position="533"/>
    </location>
</feature>
<feature type="compositionally biased region" description="Polar residues" evidence="1">
    <location>
        <begin position="1285"/>
        <end position="1297"/>
    </location>
</feature>
<feature type="compositionally biased region" description="Low complexity" evidence="1">
    <location>
        <begin position="629"/>
        <end position="646"/>
    </location>
</feature>
<feature type="compositionally biased region" description="Polar residues" evidence="1">
    <location>
        <begin position="353"/>
        <end position="367"/>
    </location>
</feature>
<reference evidence="3" key="1">
    <citation type="submission" date="2020-06" db="EMBL/GenBank/DDBJ databases">
        <title>A chromosome-scale genome assembly of Talaromyces rugulosus W13939.</title>
        <authorList>
            <person name="Wang B."/>
            <person name="Guo L."/>
            <person name="Ye K."/>
            <person name="Wang L."/>
        </authorList>
    </citation>
    <scope>NUCLEOTIDE SEQUENCE [LARGE SCALE GENOMIC DNA]</scope>
    <source>
        <strain evidence="3">W13939</strain>
    </source>
</reference>
<dbReference type="KEGG" id="trg:TRUGW13939_01735"/>
<dbReference type="Proteomes" id="UP000509510">
    <property type="component" value="Chromosome I"/>
</dbReference>
<dbReference type="GeneID" id="55989245"/>
<feature type="compositionally biased region" description="Basic and acidic residues" evidence="1">
    <location>
        <begin position="1505"/>
        <end position="1519"/>
    </location>
</feature>
<feature type="compositionally biased region" description="Low complexity" evidence="1">
    <location>
        <begin position="736"/>
        <end position="747"/>
    </location>
</feature>
<feature type="compositionally biased region" description="Polar residues" evidence="1">
    <location>
        <begin position="30"/>
        <end position="43"/>
    </location>
</feature>
<feature type="region of interest" description="Disordered" evidence="1">
    <location>
        <begin position="842"/>
        <end position="865"/>
    </location>
</feature>
<feature type="compositionally biased region" description="Polar residues" evidence="1">
    <location>
        <begin position="1650"/>
        <end position="1674"/>
    </location>
</feature>
<feature type="compositionally biased region" description="Polar residues" evidence="1">
    <location>
        <begin position="1088"/>
        <end position="1108"/>
    </location>
</feature>
<sequence>MSKPYRAQTGLFTDNTYFFSYPGNGGQPFNPDSQGNQQVSFKTDINRKKTKKWVAAKSVSYDGDDWGDEDDEEDEEEEEAPPPLPTNTSRFQPNQPQSSVGANTTQNTSTSSEPLSTDTPAFVRPADIYKRMQEERAREGQPEVSSTSGPITPAPPPHEEPSRQGNNTGLSTSPLVIPELKRLSGFGSDFMSGPSLSEQPTQPTQTSNAQPQTESLPLRHNPSLGFNSVVHQAFDVPETPTSSNENFSRSNSDSTSVISPIISHGNLESAKTPTITEDYAGEVSAQEPPANFKPGHRRDLSLPSPGNGPDRVPIVLSSEHSQQAAATSSHSVDNPTSSADDSEGTASGEATPKQASEPRQSIENPSLHNAPVESQVGSQTAEWQSPVPAQLHIPQDQTRGVPQITPSTSTETSPQDMESDRLRKEIMRSLSPDPTAIGDPSQTNNADYQQPQYGYDGYLNDHKGIPLTNPLQPKPTAGPADAAEPLSLTINPAGAAESSDRQPEPSSAVSKSRSGLKKRFSWEASDDSDEGDILVEQSEQAASIPSAHSPSIAEDPSISKSALVTSPSGFSNDPARDPTMGDGGDVFDEPGLPRYSTIANETIQRPEDIAPEVVEPAEENFLAPLQEVDPSALSASPSLDSPAPSAVHREPTQPAGTEASLPSFRKIMEIPSGNEKIRVFKDTREQFARIDNGLEDWIRRSSESLPEHADLIRANGRLPGGAPTGVLPPKNKFPKLSSLGNLSLPSSHEGSSQLGYSPSHVRRSSGSPLTGVMNRQNVEAKGKDLLHSAGVFGGKAGGAARGLFAKGKSKLRGGADKGKSSIFGGRRRSLQLSNDTLSSDIDLASVKSNPPPSPSASSRYSLQPVPRIPSFKFNGSRSFTSPSVDDSQISPELRAVSLDWGNQPLKSLPEEESPISRPGSSSSLRRAMMQFNMDENAGNVHDSADLYSAHSHPSPRRGTLSIVDDNSHKEGQDMHSAVQGSGFLGADNYRLNTVGVTDSLQRQLTAPDVATGTSLSDVSSLSHDINQKSVSAVSDAVSPRSLSPMLGETSIRFSEDTIDADPPVAPRGSSLEVSREFPSAPHHISRFYRTNSTDQTNSEATQSVSNPNLGKVASREKNVQSPVSPPLPDMKQVQSQSNDRRPSSDSQVSDMSKDEMDRIREKFDEDGLYPQLRDPSPTGSKVSALSVDEDKDLDAILEEKLGGSGFDEDTEKSAAIQRPRRTSAPRQQSSQPISVMRLSRLPQERRVSQSAESTKRYSRFSFESDRNAIAEAMLVTGYGKPRLVDSSQEQNMSSQVPETLGEEACDEPPPPFDDPKAPYGADDKHATVDERISLDHSSQKEPPGPRGEYGPGEYGPTRQDPPQYQPLRSHPPNSAPARREDRLSGSHAHRDSYNSSVSSLSNAVTNPNGHRLTISPEPRSSRSKQPVAFDSDSRMQKMKEQENPISQSSKSRWTNGRFSRGAQPGPATNNTLSTGSSNLFGPGRREEDSFGSGDSMAVEAALSRNDLRAEPSPLHRESEAASATSANSLKVSVPFKNKIKFVGKRSRGISIDTPAAEELAERKATDKSKKSDKKAEGKKGAFNKISVCSHPDFIFHCLTSQGLFNRSNPIQRAGQEGKQRSSLNDLPPRDTQQVNTTWHRTHTLHGPPTATASSQNVHQHSSSYPAPHHQPQQASLPGHGKGLPPPPGGYYDPSPPTDAFQHQEYPLHPDTVGTHQQTNDQQYPAKTAYTFYSPERHSGSSHSYSIGSPVSGSGSTAWHDASSPPTEPRRNRAQDLRLRSRSPRSQPIRPGNRLNHNVNYTDPIYHLGKFHAVTETSRIGDQSTPFPIILPDGMDRTQLSPRNSIQPEPLDELPRISNPGLGVRQPGTTIQSVTNSSTHDQVSSRNPLALHIPQQHQNTPSLNASQIGVNQPESTQHRERDQYYDDRTVITKNVVPVELPVPRDDSSEEVVMSSTAYPGQEWQPSGFENWMPY</sequence>
<feature type="compositionally biased region" description="Polar residues" evidence="1">
    <location>
        <begin position="86"/>
        <end position="119"/>
    </location>
</feature>
<feature type="region of interest" description="Disordered" evidence="1">
    <location>
        <begin position="1733"/>
        <end position="1797"/>
    </location>
</feature>
<feature type="compositionally biased region" description="Acidic residues" evidence="1">
    <location>
        <begin position="62"/>
        <end position="80"/>
    </location>
</feature>
<feature type="compositionally biased region" description="Polar residues" evidence="1">
    <location>
        <begin position="1466"/>
        <end position="1479"/>
    </location>
</feature>
<feature type="region of interest" description="Disordered" evidence="1">
    <location>
        <begin position="21"/>
        <end position="607"/>
    </location>
</feature>
<feature type="compositionally biased region" description="Polar residues" evidence="1">
    <location>
        <begin position="194"/>
        <end position="215"/>
    </location>
</feature>
<feature type="compositionally biased region" description="Polar residues" evidence="1">
    <location>
        <begin position="163"/>
        <end position="174"/>
    </location>
</feature>
<proteinExistence type="predicted"/>
<evidence type="ECO:0000256" key="1">
    <source>
        <dbReference type="SAM" id="MobiDB-lite"/>
    </source>
</evidence>
<feature type="compositionally biased region" description="Polar residues" evidence="1">
    <location>
        <begin position="395"/>
        <end position="416"/>
    </location>
</feature>
<feature type="compositionally biased region" description="Polar residues" evidence="1">
    <location>
        <begin position="1224"/>
        <end position="1233"/>
    </location>
</feature>
<feature type="compositionally biased region" description="Basic and acidic residues" evidence="1">
    <location>
        <begin position="1559"/>
        <end position="1579"/>
    </location>
</feature>
<feature type="region of interest" description="Disordered" evidence="1">
    <location>
        <begin position="623"/>
        <end position="665"/>
    </location>
</feature>
<feature type="region of interest" description="Disordered" evidence="1">
    <location>
        <begin position="1052"/>
        <end position="1263"/>
    </location>
</feature>
<dbReference type="OrthoDB" id="5151921at2759"/>
<dbReference type="RefSeq" id="XP_035340826.1">
    <property type="nucleotide sequence ID" value="XM_035484933.1"/>
</dbReference>
<feature type="compositionally biased region" description="Basic and acidic residues" evidence="1">
    <location>
        <begin position="1151"/>
        <end position="1165"/>
    </location>
</feature>
<feature type="compositionally biased region" description="Polar residues" evidence="1">
    <location>
        <begin position="558"/>
        <end position="571"/>
    </location>
</feature>
<feature type="region of interest" description="Disordered" evidence="1">
    <location>
        <begin position="1897"/>
        <end position="1922"/>
    </location>
</feature>
<name>A0A7H8QL46_TALRU</name>
<keyword evidence="3" id="KW-1185">Reference proteome</keyword>
<feature type="compositionally biased region" description="Polar residues" evidence="1">
    <location>
        <begin position="504"/>
        <end position="513"/>
    </location>
</feature>
<feature type="compositionally biased region" description="Low complexity" evidence="1">
    <location>
        <begin position="317"/>
        <end position="331"/>
    </location>
</feature>
<accession>A0A7H8QL46</accession>
<feature type="compositionally biased region" description="Basic and acidic residues" evidence="1">
    <location>
        <begin position="418"/>
        <end position="427"/>
    </location>
</feature>
<organism evidence="2 3">
    <name type="scientific">Talaromyces rugulosus</name>
    <name type="common">Penicillium rugulosum</name>
    <dbReference type="NCBI Taxonomy" id="121627"/>
    <lineage>
        <taxon>Eukaryota</taxon>
        <taxon>Fungi</taxon>
        <taxon>Dikarya</taxon>
        <taxon>Ascomycota</taxon>
        <taxon>Pezizomycotina</taxon>
        <taxon>Eurotiomycetes</taxon>
        <taxon>Eurotiomycetidae</taxon>
        <taxon>Eurotiales</taxon>
        <taxon>Trichocomaceae</taxon>
        <taxon>Talaromyces</taxon>
        <taxon>Talaromyces sect. Islandici</taxon>
    </lineage>
</organism>
<feature type="compositionally biased region" description="Low complexity" evidence="1">
    <location>
        <begin position="541"/>
        <end position="553"/>
    </location>
</feature>
<feature type="compositionally biased region" description="Polar residues" evidence="1">
    <location>
        <begin position="1443"/>
        <end position="1457"/>
    </location>
</feature>